<dbReference type="SUPFAM" id="SSF52151">
    <property type="entry name" value="FabD/lysophospholipase-like"/>
    <property type="match status" value="1"/>
</dbReference>
<dbReference type="SMART" id="SM00022">
    <property type="entry name" value="PLAc"/>
    <property type="match status" value="1"/>
</dbReference>
<comment type="caution">
    <text evidence="12">The sequence shown here is derived from an EMBL/GenBank/DDBJ whole genome shotgun (WGS) entry which is preliminary data.</text>
</comment>
<accession>A0AAD9W9N6</accession>
<evidence type="ECO:0000256" key="2">
    <source>
        <dbReference type="ARBA" id="ARBA00013274"/>
    </source>
</evidence>
<evidence type="ECO:0000313" key="13">
    <source>
        <dbReference type="Proteomes" id="UP001285354"/>
    </source>
</evidence>
<dbReference type="EC" id="3.1.1.5" evidence="2 10"/>
<keyword evidence="3 10" id="KW-0732">Signal</keyword>
<comment type="similarity">
    <text evidence="1 10">Belongs to the lysophospholipase family.</text>
</comment>
<dbReference type="InterPro" id="IPR016035">
    <property type="entry name" value="Acyl_Trfase/lysoPLipase"/>
</dbReference>
<name>A0AAD9W9N6_9HELO</name>
<evidence type="ECO:0000256" key="9">
    <source>
        <dbReference type="PROSITE-ProRule" id="PRU00555"/>
    </source>
</evidence>
<dbReference type="CDD" id="cd07203">
    <property type="entry name" value="cPLA2_Fungal_PLB"/>
    <property type="match status" value="1"/>
</dbReference>
<keyword evidence="7" id="KW-0325">Glycoprotein</keyword>
<dbReference type="AlphaFoldDB" id="A0AAD9W9N6"/>
<comment type="catalytic activity">
    <reaction evidence="8 10">
        <text>a 1-acyl-sn-glycero-3-phosphocholine + H2O = sn-glycerol 3-phosphocholine + a fatty acid + H(+)</text>
        <dbReference type="Rhea" id="RHEA:15177"/>
        <dbReference type="ChEBI" id="CHEBI:15377"/>
        <dbReference type="ChEBI" id="CHEBI:15378"/>
        <dbReference type="ChEBI" id="CHEBI:16870"/>
        <dbReference type="ChEBI" id="CHEBI:28868"/>
        <dbReference type="ChEBI" id="CHEBI:58168"/>
        <dbReference type="EC" id="3.1.1.5"/>
    </reaction>
</comment>
<dbReference type="Proteomes" id="UP001285354">
    <property type="component" value="Unassembled WGS sequence"/>
</dbReference>
<protein>
    <recommendedName>
        <fullName evidence="2 10">Lysophospholipase</fullName>
        <ecNumber evidence="2 10">3.1.1.5</ecNumber>
    </recommendedName>
</protein>
<evidence type="ECO:0000256" key="6">
    <source>
        <dbReference type="ARBA" id="ARBA00023098"/>
    </source>
</evidence>
<evidence type="ECO:0000256" key="1">
    <source>
        <dbReference type="ARBA" id="ARBA00008780"/>
    </source>
</evidence>
<sequence>MKISALLASAATLRVCLGSSHQPQNAEMPAAAEFALKRALPNSPSGNYAPQVVSCPSTRPTIRSASSLSPNETSWLELRRAATIDPLSAWLSRMNITDFDAAGYVAAHRSNVSALPNIGIAVSGGGYRALMNGAGFVAAADDRTANSTNTGQIGGLLQATTYLAGLSGGGWLVGSLYANNFSSVQTLRDGSKDSNVWRFDNSIFEGPDGDGIQLLSTADYFKTIVDEVQQKIDAGFNASVTDYWGRALSYQLINATNGGPSYTFSSIAQQAEFQSGSIPLPFLVSDGRAPNTQIISLNSTNFEFSPWELGSWDPTLYGFAPLEYTGSNFSAGAIAAGGQCVRGLDQLGYVMGTSSTLFNQFLLQINSTAIPDFLRTIFTSILTELGSDNDDIAQWQPNPFLGWNNQSSIATSSELSLVDGGEDLQNIPLYPLIQPQRHVDVIFAVDSSADTNYSWPNGTALVATYQRSTDATIQNGTAFPSIPDQNTFVNLGLNNRPTFFGCNASNQTGAHPLLVYIPNAPFITNSNVSTFDPEYNNTQRNLIIRNGYEVATQGNGTADPQWPACLACAVLARSFDRTATTVPAVCTSCFDRYCWNGTTDSRTPGADYTPAFKGTEIHENMAVSLQGKRELGWAAAAVAVAVHFSV</sequence>
<feature type="signal peptide" evidence="10">
    <location>
        <begin position="1"/>
        <end position="18"/>
    </location>
</feature>
<keyword evidence="5 9" id="KW-0442">Lipid degradation</keyword>
<evidence type="ECO:0000256" key="8">
    <source>
        <dbReference type="ARBA" id="ARBA00049531"/>
    </source>
</evidence>
<dbReference type="InterPro" id="IPR002642">
    <property type="entry name" value="LysoPLipase_cat_dom"/>
</dbReference>
<dbReference type="GO" id="GO:0005783">
    <property type="term" value="C:endoplasmic reticulum"/>
    <property type="evidence" value="ECO:0007669"/>
    <property type="project" value="TreeGrafter"/>
</dbReference>
<organism evidence="12 13">
    <name type="scientific">Diplocarpon rosae</name>
    <dbReference type="NCBI Taxonomy" id="946125"/>
    <lineage>
        <taxon>Eukaryota</taxon>
        <taxon>Fungi</taxon>
        <taxon>Dikarya</taxon>
        <taxon>Ascomycota</taxon>
        <taxon>Pezizomycotina</taxon>
        <taxon>Leotiomycetes</taxon>
        <taxon>Helotiales</taxon>
        <taxon>Drepanopezizaceae</taxon>
        <taxon>Diplocarpon</taxon>
    </lineage>
</organism>
<dbReference type="PANTHER" id="PTHR10728:SF33">
    <property type="entry name" value="LYSOPHOSPHOLIPASE 1-RELATED"/>
    <property type="match status" value="1"/>
</dbReference>
<dbReference type="Gene3D" id="3.40.1090.10">
    <property type="entry name" value="Cytosolic phospholipase A2 catalytic domain"/>
    <property type="match status" value="1"/>
</dbReference>
<dbReference type="GO" id="GO:0004622">
    <property type="term" value="F:phosphatidylcholine lysophospholipase activity"/>
    <property type="evidence" value="ECO:0007669"/>
    <property type="project" value="UniProtKB-EC"/>
</dbReference>
<gene>
    <name evidence="12" type="ORF">QTJ16_007121</name>
</gene>
<dbReference type="FunFam" id="3.40.1090.10:FF:000010">
    <property type="entry name" value="Lysophospholipase"/>
    <property type="match status" value="1"/>
</dbReference>
<feature type="domain" description="PLA2c" evidence="11">
    <location>
        <begin position="54"/>
        <end position="600"/>
    </location>
</feature>
<dbReference type="GO" id="GO:0046475">
    <property type="term" value="P:glycerophospholipid catabolic process"/>
    <property type="evidence" value="ECO:0007669"/>
    <property type="project" value="TreeGrafter"/>
</dbReference>
<dbReference type="Pfam" id="PF01735">
    <property type="entry name" value="PLA2_B"/>
    <property type="match status" value="1"/>
</dbReference>
<evidence type="ECO:0000313" key="12">
    <source>
        <dbReference type="EMBL" id="KAK2623567.1"/>
    </source>
</evidence>
<evidence type="ECO:0000259" key="11">
    <source>
        <dbReference type="PROSITE" id="PS51210"/>
    </source>
</evidence>
<dbReference type="GO" id="GO:0004623">
    <property type="term" value="F:phospholipase A2 activity"/>
    <property type="evidence" value="ECO:0007669"/>
    <property type="project" value="TreeGrafter"/>
</dbReference>
<evidence type="ECO:0000256" key="3">
    <source>
        <dbReference type="ARBA" id="ARBA00022729"/>
    </source>
</evidence>
<dbReference type="EMBL" id="JAUBYV010000013">
    <property type="protein sequence ID" value="KAK2623567.1"/>
    <property type="molecule type" value="Genomic_DNA"/>
</dbReference>
<reference evidence="12" key="1">
    <citation type="submission" date="2023-06" db="EMBL/GenBank/DDBJ databases">
        <title>Draft genome of Marssonina rosae.</title>
        <authorList>
            <person name="Cheng Q."/>
        </authorList>
    </citation>
    <scope>NUCLEOTIDE SEQUENCE</scope>
    <source>
        <strain evidence="12">R4</strain>
    </source>
</reference>
<proteinExistence type="inferred from homology"/>
<evidence type="ECO:0000256" key="7">
    <source>
        <dbReference type="ARBA" id="ARBA00023180"/>
    </source>
</evidence>
<evidence type="ECO:0000256" key="10">
    <source>
        <dbReference type="RuleBase" id="RU362103"/>
    </source>
</evidence>
<dbReference type="PROSITE" id="PS51210">
    <property type="entry name" value="PLA2C"/>
    <property type="match status" value="1"/>
</dbReference>
<evidence type="ECO:0000256" key="4">
    <source>
        <dbReference type="ARBA" id="ARBA00022801"/>
    </source>
</evidence>
<keyword evidence="13" id="KW-1185">Reference proteome</keyword>
<evidence type="ECO:0000256" key="5">
    <source>
        <dbReference type="ARBA" id="ARBA00022963"/>
    </source>
</evidence>
<keyword evidence="6 9" id="KW-0443">Lipid metabolism</keyword>
<dbReference type="PANTHER" id="PTHR10728">
    <property type="entry name" value="CYTOSOLIC PHOSPHOLIPASE A2"/>
    <property type="match status" value="1"/>
</dbReference>
<dbReference type="GO" id="GO:0005829">
    <property type="term" value="C:cytosol"/>
    <property type="evidence" value="ECO:0007669"/>
    <property type="project" value="TreeGrafter"/>
</dbReference>
<keyword evidence="4 9" id="KW-0378">Hydrolase</keyword>
<feature type="chain" id="PRO_5041773898" description="Lysophospholipase" evidence="10">
    <location>
        <begin position="19"/>
        <end position="646"/>
    </location>
</feature>